<proteinExistence type="predicted"/>
<sequence length="465" mass="53079">MKKLLFTFLFIGFCHLTLLAQNQKLHRIDYRTTTAGKLNNQDINPDNYYFRAWFNDTFIKVSVNEQPSRLQIINKKTDRSFLLFPESEQYYIYNEGNDKEGGKQDVESEGKIEFVPGKTKTIAGIPCKLAILTGEFYLQGEELSKIEVWYSEKLPKLYWDNFAFLKEIPGAVMELKIGEIGLIAYKLTQESLSYSEFEIPSYYSELVVDNDEGEYLEEDSTISDDPQVDEDRFLYHDEAGNLMGLKDENDNPITEAIYAYFDYFNGGISTVINADSKYGAMDKDGNIKIPFKYDFLAYDPEYQQYIYAENDKFGILGANDEPIIKAQYDMVSHMSHGYLTATVGEHTGILDRSGKVVVPISHQLILEFNTEVFVSNVKEQYVLYNIKQNKIISPGYDLISLSEKDPLHLVQKAGKFGYINNQGKLIIPIKYSSATTFEDGIASVMDSDDGDAYFINSKGEKVTIE</sequence>
<dbReference type="RefSeq" id="WP_169918985.1">
    <property type="nucleotide sequence ID" value="NZ_FNGK01000001.1"/>
</dbReference>
<feature type="signal peptide" evidence="1">
    <location>
        <begin position="1"/>
        <end position="20"/>
    </location>
</feature>
<dbReference type="InterPro" id="IPR032774">
    <property type="entry name" value="WG_beta_rep"/>
</dbReference>
<keyword evidence="1" id="KW-0732">Signal</keyword>
<feature type="chain" id="PRO_5042539277" evidence="1">
    <location>
        <begin position="21"/>
        <end position="465"/>
    </location>
</feature>
<dbReference type="KEGG" id="smiz:4412673_01528"/>
<dbReference type="EMBL" id="LT906468">
    <property type="protein sequence ID" value="SNV48310.1"/>
    <property type="molecule type" value="Genomic_DNA"/>
</dbReference>
<dbReference type="Pfam" id="PF14903">
    <property type="entry name" value="WG_beta_rep"/>
    <property type="match status" value="2"/>
</dbReference>
<dbReference type="PANTHER" id="PTHR37841">
    <property type="entry name" value="GLR2918 PROTEIN"/>
    <property type="match status" value="1"/>
</dbReference>
<protein>
    <submittedName>
        <fullName evidence="2">KWG Leptospira</fullName>
    </submittedName>
</protein>
<dbReference type="AlphaFoldDB" id="A0AAJ4XBG5"/>
<evidence type="ECO:0000313" key="3">
    <source>
        <dbReference type="Proteomes" id="UP000215355"/>
    </source>
</evidence>
<organism evidence="2 3">
    <name type="scientific">Sphingobacterium mizutaii</name>
    <dbReference type="NCBI Taxonomy" id="1010"/>
    <lineage>
        <taxon>Bacteria</taxon>
        <taxon>Pseudomonadati</taxon>
        <taxon>Bacteroidota</taxon>
        <taxon>Sphingobacteriia</taxon>
        <taxon>Sphingobacteriales</taxon>
        <taxon>Sphingobacteriaceae</taxon>
        <taxon>Sphingobacterium</taxon>
    </lineage>
</organism>
<accession>A0AAJ4XBG5</accession>
<dbReference type="Proteomes" id="UP000215355">
    <property type="component" value="Chromosome 1"/>
</dbReference>
<reference evidence="2 3" key="1">
    <citation type="submission" date="2017-06" db="EMBL/GenBank/DDBJ databases">
        <authorList>
            <consortium name="Pathogen Informatics"/>
        </authorList>
    </citation>
    <scope>NUCLEOTIDE SEQUENCE [LARGE SCALE GENOMIC DNA]</scope>
    <source>
        <strain evidence="2 3">NCTC12149</strain>
    </source>
</reference>
<evidence type="ECO:0000313" key="2">
    <source>
        <dbReference type="EMBL" id="SNV48310.1"/>
    </source>
</evidence>
<dbReference type="PANTHER" id="PTHR37841:SF1">
    <property type="entry name" value="DUF3298 DOMAIN-CONTAINING PROTEIN"/>
    <property type="match status" value="1"/>
</dbReference>
<gene>
    <name evidence="2" type="ORF">SAMEA4412673_01528</name>
</gene>
<name>A0AAJ4XBG5_9SPHI</name>
<evidence type="ECO:0000256" key="1">
    <source>
        <dbReference type="SAM" id="SignalP"/>
    </source>
</evidence>